<dbReference type="EMBL" id="CP070608">
    <property type="protein sequence ID" value="QSE97436.1"/>
    <property type="molecule type" value="Genomic_DNA"/>
</dbReference>
<proteinExistence type="inferred from homology"/>
<comment type="similarity">
    <text evidence="1">Belongs to the glycosyl hydrolase 16 family.</text>
</comment>
<gene>
    <name evidence="4" type="ORF">JR347_17940</name>
</gene>
<name>A0A975A127_9BACT</name>
<protein>
    <submittedName>
        <fullName evidence="4">Family 16 glycosylhydrolase</fullName>
    </submittedName>
</protein>
<keyword evidence="5" id="KW-1185">Reference proteome</keyword>
<dbReference type="CDD" id="cd08023">
    <property type="entry name" value="GH16_laminarinase_like"/>
    <property type="match status" value="1"/>
</dbReference>
<evidence type="ECO:0000256" key="1">
    <source>
        <dbReference type="ARBA" id="ARBA00006865"/>
    </source>
</evidence>
<feature type="domain" description="GH16" evidence="3">
    <location>
        <begin position="25"/>
        <end position="285"/>
    </location>
</feature>
<dbReference type="Gene3D" id="2.60.120.200">
    <property type="match status" value="1"/>
</dbReference>
<dbReference type="PANTHER" id="PTHR10963:SF55">
    <property type="entry name" value="GLYCOSIDE HYDROLASE FAMILY 16 PROTEIN"/>
    <property type="match status" value="1"/>
</dbReference>
<dbReference type="InterPro" id="IPR050546">
    <property type="entry name" value="Glycosyl_Hydrlase_16"/>
</dbReference>
<dbReference type="KEGG" id="fuv:JR347_17940"/>
<organism evidence="4 5">
    <name type="scientific">Fulvivirga lutea</name>
    <dbReference type="NCBI Taxonomy" id="2810512"/>
    <lineage>
        <taxon>Bacteria</taxon>
        <taxon>Pseudomonadati</taxon>
        <taxon>Bacteroidota</taxon>
        <taxon>Cytophagia</taxon>
        <taxon>Cytophagales</taxon>
        <taxon>Fulvivirgaceae</taxon>
        <taxon>Fulvivirga</taxon>
    </lineage>
</organism>
<dbReference type="SUPFAM" id="SSF49899">
    <property type="entry name" value="Concanavalin A-like lectins/glucanases"/>
    <property type="match status" value="1"/>
</dbReference>
<accession>A0A975A127</accession>
<reference evidence="4" key="1">
    <citation type="submission" date="2021-02" db="EMBL/GenBank/DDBJ databases">
        <title>Fulvivirga sp. S481 isolated from sea water.</title>
        <authorList>
            <person name="Bae S.S."/>
            <person name="Baek K."/>
        </authorList>
    </citation>
    <scope>NUCLEOTIDE SEQUENCE</scope>
    <source>
        <strain evidence="4">S481</strain>
    </source>
</reference>
<feature type="chain" id="PRO_5037609435" evidence="2">
    <location>
        <begin position="22"/>
        <end position="688"/>
    </location>
</feature>
<dbReference type="GO" id="GO:0004553">
    <property type="term" value="F:hydrolase activity, hydrolyzing O-glycosyl compounds"/>
    <property type="evidence" value="ECO:0007669"/>
    <property type="project" value="InterPro"/>
</dbReference>
<evidence type="ECO:0000313" key="4">
    <source>
        <dbReference type="EMBL" id="QSE97436.1"/>
    </source>
</evidence>
<keyword evidence="2" id="KW-0732">Signal</keyword>
<dbReference type="InterPro" id="IPR026444">
    <property type="entry name" value="Secre_tail"/>
</dbReference>
<evidence type="ECO:0000313" key="5">
    <source>
        <dbReference type="Proteomes" id="UP000662783"/>
    </source>
</evidence>
<feature type="signal peptide" evidence="2">
    <location>
        <begin position="1"/>
        <end position="21"/>
    </location>
</feature>
<sequence length="688" mass="76908">MPNKPLLVLLVNILFCFKIDAQTCTTGATGAVPSNGDYVLIWADEFDADGAVCSDNWHHQTQLIQGDSWANGERQHYTDEITNSFVENGFLTITAKKESYFDQGVTKDYTSARLNSKFAFTYGKVEVRAKLPEGIGTWPAIWTLGTNINEDGGYWDDNIDEVNWPACGEIDIMEHWGDNQNVISSALHTPSSFGGTVNYGSTIGSDVSNTFHVYSMIWDENQIEFSMDGIPFYTYNPATKNDATWPFYRQQYLLLNVAIAANVVPEFMESSMVIDYVRVYQNYDEDETDNLPIPLVSAPQPTNSAVDVLSLFSDSYTNIPDVTFANPEREVYSDVVDIDSNPTLRYLDINNQLVDLSTNLLDVSNQDYLNFDYWSPNTTELNLVFIDQNGNESSHEIAIALEDWQGVTIATTDISGTVNTTALEQIRFEGNGTVYLDNLYFFIDPDDDTPDPVPQTITFNPVPDISIDEGSFELEASASSGLDVEFTTFSTELEIVGSIATLLRPGTVVVTAEQPGNDEYLPAESITHIFCVYPSKPVITQSENSTDIILESSSEVGNRWYLNGNILGNEKNQTLNVEEDGFYTVQVTIDACKSPFSDEYSTLITSVNSRENRSIKVFPNPATDIIQIEYINELENIVLMDAMGRSLPINPIKKSNKIVVDIEFLPDGIYYLHVTESSHNQVFRISKR</sequence>
<evidence type="ECO:0000259" key="3">
    <source>
        <dbReference type="PROSITE" id="PS51762"/>
    </source>
</evidence>
<dbReference type="InterPro" id="IPR000757">
    <property type="entry name" value="Beta-glucanase-like"/>
</dbReference>
<dbReference type="AlphaFoldDB" id="A0A975A127"/>
<evidence type="ECO:0000256" key="2">
    <source>
        <dbReference type="SAM" id="SignalP"/>
    </source>
</evidence>
<dbReference type="RefSeq" id="WP_205721947.1">
    <property type="nucleotide sequence ID" value="NZ_CP070608.1"/>
</dbReference>
<dbReference type="Pfam" id="PF00722">
    <property type="entry name" value="Glyco_hydro_16"/>
    <property type="match status" value="1"/>
</dbReference>
<dbReference type="InterPro" id="IPR013320">
    <property type="entry name" value="ConA-like_dom_sf"/>
</dbReference>
<dbReference type="PANTHER" id="PTHR10963">
    <property type="entry name" value="GLYCOSYL HYDROLASE-RELATED"/>
    <property type="match status" value="1"/>
</dbReference>
<dbReference type="NCBIfam" id="TIGR04183">
    <property type="entry name" value="Por_Secre_tail"/>
    <property type="match status" value="1"/>
</dbReference>
<dbReference type="Proteomes" id="UP000662783">
    <property type="component" value="Chromosome"/>
</dbReference>
<dbReference type="Pfam" id="PF18962">
    <property type="entry name" value="Por_Secre_tail"/>
    <property type="match status" value="1"/>
</dbReference>
<dbReference type="GO" id="GO:0005975">
    <property type="term" value="P:carbohydrate metabolic process"/>
    <property type="evidence" value="ECO:0007669"/>
    <property type="project" value="InterPro"/>
</dbReference>
<dbReference type="PROSITE" id="PS51762">
    <property type="entry name" value="GH16_2"/>
    <property type="match status" value="1"/>
</dbReference>